<protein>
    <submittedName>
        <fullName evidence="1">Uncharacterized protein</fullName>
    </submittedName>
</protein>
<evidence type="ECO:0000313" key="1">
    <source>
        <dbReference type="EMBL" id="ETV89813.1"/>
    </source>
</evidence>
<dbReference type="GeneID" id="20092400"/>
<dbReference type="RefSeq" id="XP_008881555.1">
    <property type="nucleotide sequence ID" value="XM_008883333.1"/>
</dbReference>
<dbReference type="EMBL" id="KI914333">
    <property type="protein sequence ID" value="ETV89813.1"/>
    <property type="molecule type" value="Genomic_DNA"/>
</dbReference>
<dbReference type="OrthoDB" id="79811at2759"/>
<proteinExistence type="predicted"/>
<sequence>MGSCIVREKTVRIAGYDNVVLDPTRTREVKETLAMDNMRFDNVTMIEWDLKDKEYEIILGHLSFRQYNPVINLRDQMITSVEEEVKTNALFTKDAKDEFLS</sequence>
<reference evidence="1" key="1">
    <citation type="submission" date="2013-12" db="EMBL/GenBank/DDBJ databases">
        <title>The Genome Sequence of Aphanomyces invadans NJM9701.</title>
        <authorList>
            <consortium name="The Broad Institute Genomics Platform"/>
            <person name="Russ C."/>
            <person name="Tyler B."/>
            <person name="van West P."/>
            <person name="Dieguez-Uribeondo J."/>
            <person name="Young S.K."/>
            <person name="Zeng Q."/>
            <person name="Gargeya S."/>
            <person name="Fitzgerald M."/>
            <person name="Abouelleil A."/>
            <person name="Alvarado L."/>
            <person name="Chapman S.B."/>
            <person name="Gainer-Dewar J."/>
            <person name="Goldberg J."/>
            <person name="Griggs A."/>
            <person name="Gujja S."/>
            <person name="Hansen M."/>
            <person name="Howarth C."/>
            <person name="Imamovic A."/>
            <person name="Ireland A."/>
            <person name="Larimer J."/>
            <person name="McCowan C."/>
            <person name="Murphy C."/>
            <person name="Pearson M."/>
            <person name="Poon T.W."/>
            <person name="Priest M."/>
            <person name="Roberts A."/>
            <person name="Saif S."/>
            <person name="Shea T."/>
            <person name="Sykes S."/>
            <person name="Wortman J."/>
            <person name="Nusbaum C."/>
            <person name="Birren B."/>
        </authorList>
    </citation>
    <scope>NUCLEOTIDE SEQUENCE [LARGE SCALE GENOMIC DNA]</scope>
    <source>
        <strain evidence="1">NJM9701</strain>
    </source>
</reference>
<gene>
    <name evidence="1" type="ORF">H310_15350</name>
</gene>
<dbReference type="AlphaFoldDB" id="A0A024T7J7"/>
<name>A0A024T7J7_9STRA</name>
<accession>A0A024T7J7</accession>
<organism evidence="1">
    <name type="scientific">Aphanomyces invadans</name>
    <dbReference type="NCBI Taxonomy" id="157072"/>
    <lineage>
        <taxon>Eukaryota</taxon>
        <taxon>Sar</taxon>
        <taxon>Stramenopiles</taxon>
        <taxon>Oomycota</taxon>
        <taxon>Saprolegniomycetes</taxon>
        <taxon>Saprolegniales</taxon>
        <taxon>Verrucalvaceae</taxon>
        <taxon>Aphanomyces</taxon>
    </lineage>
</organism>
<dbReference type="VEuPathDB" id="FungiDB:H310_15350"/>